<gene>
    <name evidence="2" type="ORF">DH2020_034117</name>
</gene>
<proteinExistence type="predicted"/>
<evidence type="ECO:0000259" key="1">
    <source>
        <dbReference type="PROSITE" id="PS50181"/>
    </source>
</evidence>
<dbReference type="Proteomes" id="UP001318860">
    <property type="component" value="Unassembled WGS sequence"/>
</dbReference>
<evidence type="ECO:0000313" key="2">
    <source>
        <dbReference type="EMBL" id="KAK6132126.1"/>
    </source>
</evidence>
<reference evidence="2 3" key="1">
    <citation type="journal article" date="2021" name="Comput. Struct. Biotechnol. J.">
        <title>De novo genome assembly of the potent medicinal plant Rehmannia glutinosa using nanopore technology.</title>
        <authorList>
            <person name="Ma L."/>
            <person name="Dong C."/>
            <person name="Song C."/>
            <person name="Wang X."/>
            <person name="Zheng X."/>
            <person name="Niu Y."/>
            <person name="Chen S."/>
            <person name="Feng W."/>
        </authorList>
    </citation>
    <scope>NUCLEOTIDE SEQUENCE [LARGE SCALE GENOMIC DNA]</scope>
    <source>
        <strain evidence="2">DH-2019</strain>
    </source>
</reference>
<sequence length="284" mass="31920">MGAGFSGLVNNNSVIEYPSRPGLGDLPESCIALVLSRLDPSEICKLACVNNTFREASLSDVVWESKLPENHHILVKKLFGVACLKSLSKKEIFDRLSHPIRFAADAKEVWLDKSRGGVSVAISWKGLKITGIDDRRYWTHISSHESRFQTIAYLQQIWWLEIEGKLEFEFPVGTYSVFFRLHLGRASKGLGGRRIICDAEKIHGWDIKPVKFQLESSNGHHAISQCFLDGQGKWVHHHVGDFVVENSSIPTVLKFSMAQIDCTHTKGGLCLDSVFIFPSRQSRN</sequence>
<dbReference type="Gene3D" id="1.20.1280.50">
    <property type="match status" value="1"/>
</dbReference>
<dbReference type="PANTHER" id="PTHR31960">
    <property type="entry name" value="F-BOX PROTEIN PP2-A15"/>
    <property type="match status" value="1"/>
</dbReference>
<dbReference type="InterPro" id="IPR001810">
    <property type="entry name" value="F-box_dom"/>
</dbReference>
<dbReference type="Pfam" id="PF14299">
    <property type="entry name" value="PP2"/>
    <property type="match status" value="1"/>
</dbReference>
<dbReference type="CDD" id="cd22162">
    <property type="entry name" value="F-box_AtSKIP3-like"/>
    <property type="match status" value="1"/>
</dbReference>
<feature type="domain" description="F-box" evidence="1">
    <location>
        <begin position="20"/>
        <end position="66"/>
    </location>
</feature>
<organism evidence="2 3">
    <name type="scientific">Rehmannia glutinosa</name>
    <name type="common">Chinese foxglove</name>
    <dbReference type="NCBI Taxonomy" id="99300"/>
    <lineage>
        <taxon>Eukaryota</taxon>
        <taxon>Viridiplantae</taxon>
        <taxon>Streptophyta</taxon>
        <taxon>Embryophyta</taxon>
        <taxon>Tracheophyta</taxon>
        <taxon>Spermatophyta</taxon>
        <taxon>Magnoliopsida</taxon>
        <taxon>eudicotyledons</taxon>
        <taxon>Gunneridae</taxon>
        <taxon>Pentapetalae</taxon>
        <taxon>asterids</taxon>
        <taxon>lamiids</taxon>
        <taxon>Lamiales</taxon>
        <taxon>Orobanchaceae</taxon>
        <taxon>Rehmannieae</taxon>
        <taxon>Rehmannia</taxon>
    </lineage>
</organism>
<keyword evidence="3" id="KW-1185">Reference proteome</keyword>
<accession>A0ABR0VAQ6</accession>
<evidence type="ECO:0000313" key="3">
    <source>
        <dbReference type="Proteomes" id="UP001318860"/>
    </source>
</evidence>
<protein>
    <recommendedName>
        <fullName evidence="1">F-box domain-containing protein</fullName>
    </recommendedName>
</protein>
<dbReference type="SMART" id="SM00256">
    <property type="entry name" value="FBOX"/>
    <property type="match status" value="1"/>
</dbReference>
<dbReference type="InterPro" id="IPR036047">
    <property type="entry name" value="F-box-like_dom_sf"/>
</dbReference>
<dbReference type="InterPro" id="IPR025886">
    <property type="entry name" value="PP2-like"/>
</dbReference>
<dbReference type="PROSITE" id="PS50181">
    <property type="entry name" value="FBOX"/>
    <property type="match status" value="1"/>
</dbReference>
<dbReference type="Pfam" id="PF00646">
    <property type="entry name" value="F-box"/>
    <property type="match status" value="1"/>
</dbReference>
<comment type="caution">
    <text evidence="2">The sequence shown here is derived from an EMBL/GenBank/DDBJ whole genome shotgun (WGS) entry which is preliminary data.</text>
</comment>
<dbReference type="EMBL" id="JABTTQ020001281">
    <property type="protein sequence ID" value="KAK6132126.1"/>
    <property type="molecule type" value="Genomic_DNA"/>
</dbReference>
<dbReference type="SUPFAM" id="SSF81383">
    <property type="entry name" value="F-box domain"/>
    <property type="match status" value="1"/>
</dbReference>
<dbReference type="PANTHER" id="PTHR31960:SF18">
    <property type="entry name" value="F-BOX PROTEIN PP2-A14"/>
    <property type="match status" value="1"/>
</dbReference>
<name>A0ABR0VAQ6_REHGL</name>